<accession>A0A2S4HH88</accession>
<dbReference type="EMBL" id="PQGG01000016">
    <property type="protein sequence ID" value="POP53358.1"/>
    <property type="molecule type" value="Genomic_DNA"/>
</dbReference>
<dbReference type="OrthoDB" id="9803742at2"/>
<keyword evidence="1" id="KW-0479">Metal-binding</keyword>
<dbReference type="Gene3D" id="1.20.120.910">
    <property type="entry name" value="DksA, coiled-coil domain"/>
    <property type="match status" value="1"/>
</dbReference>
<dbReference type="AlphaFoldDB" id="A0A2S4HH88"/>
<dbReference type="InterPro" id="IPR048489">
    <property type="entry name" value="DksA_N"/>
</dbReference>
<dbReference type="PROSITE" id="PS51128">
    <property type="entry name" value="ZF_DKSA_2"/>
    <property type="match status" value="1"/>
</dbReference>
<gene>
    <name evidence="7" type="ORF">C0068_06870</name>
</gene>
<feature type="domain" description="Zinc finger DksA/TraR C4-type" evidence="5">
    <location>
        <begin position="89"/>
        <end position="118"/>
    </location>
</feature>
<dbReference type="RefSeq" id="WP_103683754.1">
    <property type="nucleotide sequence ID" value="NZ_PQGG01000016.1"/>
</dbReference>
<dbReference type="Proteomes" id="UP000237222">
    <property type="component" value="Unassembled WGS sequence"/>
</dbReference>
<protein>
    <submittedName>
        <fullName evidence="7">Molecular chaperone DnaK</fullName>
    </submittedName>
</protein>
<dbReference type="SUPFAM" id="SSF57716">
    <property type="entry name" value="Glucocorticoid receptor-like (DNA-binding domain)"/>
    <property type="match status" value="1"/>
</dbReference>
<evidence type="ECO:0000256" key="3">
    <source>
        <dbReference type="ARBA" id="ARBA00022833"/>
    </source>
</evidence>
<reference evidence="7" key="1">
    <citation type="submission" date="2018-01" db="EMBL/GenBank/DDBJ databases">
        <authorList>
            <person name="Yu X.-D."/>
        </authorList>
    </citation>
    <scope>NUCLEOTIDE SEQUENCE</scope>
    <source>
        <strain evidence="7">ZX-21</strain>
    </source>
</reference>
<name>A0A2S4HH88_9GAMM</name>
<evidence type="ECO:0000313" key="8">
    <source>
        <dbReference type="Proteomes" id="UP000237222"/>
    </source>
</evidence>
<evidence type="ECO:0000259" key="6">
    <source>
        <dbReference type="Pfam" id="PF21157"/>
    </source>
</evidence>
<evidence type="ECO:0000256" key="1">
    <source>
        <dbReference type="ARBA" id="ARBA00022723"/>
    </source>
</evidence>
<dbReference type="SUPFAM" id="SSF109635">
    <property type="entry name" value="DnaK suppressor protein DksA, alpha-hairpin domain"/>
    <property type="match status" value="1"/>
</dbReference>
<dbReference type="PANTHER" id="PTHR33823:SF2">
    <property type="entry name" value="RNA POLYMERASE-BINDING TRANSCRIPTION FACTOR DKSA"/>
    <property type="match status" value="1"/>
</dbReference>
<proteinExistence type="predicted"/>
<dbReference type="PANTHER" id="PTHR33823">
    <property type="entry name" value="RNA POLYMERASE-BINDING TRANSCRIPTION FACTOR DKSA-RELATED"/>
    <property type="match status" value="1"/>
</dbReference>
<evidence type="ECO:0000259" key="5">
    <source>
        <dbReference type="Pfam" id="PF01258"/>
    </source>
</evidence>
<feature type="zinc finger region" description="dksA C4-type" evidence="4">
    <location>
        <begin position="94"/>
        <end position="118"/>
    </location>
</feature>
<keyword evidence="2" id="KW-0863">Zinc-finger</keyword>
<dbReference type="Pfam" id="PF21157">
    <property type="entry name" value="DksA_N"/>
    <property type="match status" value="1"/>
</dbReference>
<feature type="domain" description="DnaK suppressor protein DksA N-terminal" evidence="6">
    <location>
        <begin position="17"/>
        <end position="86"/>
    </location>
</feature>
<organism evidence="7 8">
    <name type="scientific">Zhongshania marina</name>
    <dbReference type="NCBI Taxonomy" id="2304603"/>
    <lineage>
        <taxon>Bacteria</taxon>
        <taxon>Pseudomonadati</taxon>
        <taxon>Pseudomonadota</taxon>
        <taxon>Gammaproteobacteria</taxon>
        <taxon>Cellvibrionales</taxon>
        <taxon>Spongiibacteraceae</taxon>
        <taxon>Zhongshania</taxon>
    </lineage>
</organism>
<evidence type="ECO:0000256" key="4">
    <source>
        <dbReference type="PROSITE-ProRule" id="PRU00510"/>
    </source>
</evidence>
<dbReference type="InterPro" id="IPR037187">
    <property type="entry name" value="DnaK_N"/>
</dbReference>
<comment type="caution">
    <text evidence="7">The sequence shown here is derived from an EMBL/GenBank/DDBJ whole genome shotgun (WGS) entry which is preliminary data.</text>
</comment>
<sequence length="133" mass="15363">MNLAIDVAVTPYMNAQQLAFFSDRLITLKRETLGHIHAAQKRLGERLELNDDADLAQYEEQSRMAMRIVDRETRLLHKIDAALARIRAGEYGYCLESGEPIGIDRLLIRPTAEYCAEVKTQMEEKEKHYGKRR</sequence>
<evidence type="ECO:0000313" key="7">
    <source>
        <dbReference type="EMBL" id="POP53358.1"/>
    </source>
</evidence>
<evidence type="ECO:0000256" key="2">
    <source>
        <dbReference type="ARBA" id="ARBA00022771"/>
    </source>
</evidence>
<dbReference type="InterPro" id="IPR000962">
    <property type="entry name" value="Znf_DskA_TraR"/>
</dbReference>
<dbReference type="Pfam" id="PF01258">
    <property type="entry name" value="zf-dskA_traR"/>
    <property type="match status" value="1"/>
</dbReference>
<keyword evidence="3" id="KW-0862">Zinc</keyword>
<dbReference type="GO" id="GO:0008270">
    <property type="term" value="F:zinc ion binding"/>
    <property type="evidence" value="ECO:0007669"/>
    <property type="project" value="UniProtKB-KW"/>
</dbReference>